<dbReference type="EMBL" id="CM046393">
    <property type="protein sequence ID" value="KAI8552652.1"/>
    <property type="molecule type" value="Genomic_DNA"/>
</dbReference>
<evidence type="ECO:0000313" key="1">
    <source>
        <dbReference type="EMBL" id="KAI8552652.1"/>
    </source>
</evidence>
<evidence type="ECO:0000313" key="2">
    <source>
        <dbReference type="Proteomes" id="UP001062846"/>
    </source>
</evidence>
<reference evidence="1" key="1">
    <citation type="submission" date="2022-02" db="EMBL/GenBank/DDBJ databases">
        <title>Plant Genome Project.</title>
        <authorList>
            <person name="Zhang R.-G."/>
        </authorList>
    </citation>
    <scope>NUCLEOTIDE SEQUENCE</scope>
    <source>
        <strain evidence="1">AT1</strain>
    </source>
</reference>
<comment type="caution">
    <text evidence="1">The sequence shown here is derived from an EMBL/GenBank/DDBJ whole genome shotgun (WGS) entry which is preliminary data.</text>
</comment>
<sequence>MVDLTAVGRGGSGSKDDQRTTDRTKVWSIRSCSSRRAIQDPVRMLPETSRASFTRRLKAARGSRKLGLGQMIVFDFGYIWFWVWV</sequence>
<name>A0ACC0NH18_RHOML</name>
<organism evidence="1 2">
    <name type="scientific">Rhododendron molle</name>
    <name type="common">Chinese azalea</name>
    <name type="synonym">Azalea mollis</name>
    <dbReference type="NCBI Taxonomy" id="49168"/>
    <lineage>
        <taxon>Eukaryota</taxon>
        <taxon>Viridiplantae</taxon>
        <taxon>Streptophyta</taxon>
        <taxon>Embryophyta</taxon>
        <taxon>Tracheophyta</taxon>
        <taxon>Spermatophyta</taxon>
        <taxon>Magnoliopsida</taxon>
        <taxon>eudicotyledons</taxon>
        <taxon>Gunneridae</taxon>
        <taxon>Pentapetalae</taxon>
        <taxon>asterids</taxon>
        <taxon>Ericales</taxon>
        <taxon>Ericaceae</taxon>
        <taxon>Ericoideae</taxon>
        <taxon>Rhodoreae</taxon>
        <taxon>Rhododendron</taxon>
    </lineage>
</organism>
<keyword evidence="2" id="KW-1185">Reference proteome</keyword>
<protein>
    <submittedName>
        <fullName evidence="1">Uncharacterized protein</fullName>
    </submittedName>
</protein>
<accession>A0ACC0NH18</accession>
<gene>
    <name evidence="1" type="ORF">RHMOL_Rhmol06G0282500</name>
</gene>
<dbReference type="Proteomes" id="UP001062846">
    <property type="component" value="Chromosome 6"/>
</dbReference>
<proteinExistence type="predicted"/>